<reference evidence="2 3" key="1">
    <citation type="submission" date="2019-09" db="EMBL/GenBank/DDBJ databases">
        <title>Nocardioides panacisoli sp. nov., isolated from the soil of a ginseng field.</title>
        <authorList>
            <person name="Cho C."/>
        </authorList>
    </citation>
    <scope>NUCLEOTIDE SEQUENCE [LARGE SCALE GENOMIC DNA]</scope>
    <source>
        <strain evidence="2 3">BN130099</strain>
    </source>
</reference>
<organism evidence="2 3">
    <name type="scientific">Nocardioides humilatus</name>
    <dbReference type="NCBI Taxonomy" id="2607660"/>
    <lineage>
        <taxon>Bacteria</taxon>
        <taxon>Bacillati</taxon>
        <taxon>Actinomycetota</taxon>
        <taxon>Actinomycetes</taxon>
        <taxon>Propionibacteriales</taxon>
        <taxon>Nocardioidaceae</taxon>
        <taxon>Nocardioides</taxon>
    </lineage>
</organism>
<accession>A0A5B1LCL2</accession>
<comment type="caution">
    <text evidence="2">The sequence shown here is derived from an EMBL/GenBank/DDBJ whole genome shotgun (WGS) entry which is preliminary data.</text>
</comment>
<evidence type="ECO:0000313" key="3">
    <source>
        <dbReference type="Proteomes" id="UP000325003"/>
    </source>
</evidence>
<name>A0A5B1LCL2_9ACTN</name>
<keyword evidence="1" id="KW-1133">Transmembrane helix</keyword>
<evidence type="ECO:0000256" key="1">
    <source>
        <dbReference type="SAM" id="Phobius"/>
    </source>
</evidence>
<evidence type="ECO:0000313" key="2">
    <source>
        <dbReference type="EMBL" id="KAA1417948.1"/>
    </source>
</evidence>
<reference evidence="2 3" key="2">
    <citation type="submission" date="2019-09" db="EMBL/GenBank/DDBJ databases">
        <authorList>
            <person name="Jin C."/>
        </authorList>
    </citation>
    <scope>NUCLEOTIDE SEQUENCE [LARGE SCALE GENOMIC DNA]</scope>
    <source>
        <strain evidence="2 3">BN130099</strain>
    </source>
</reference>
<dbReference type="EMBL" id="VUJV01000004">
    <property type="protein sequence ID" value="KAA1417948.1"/>
    <property type="molecule type" value="Genomic_DNA"/>
</dbReference>
<dbReference type="RefSeq" id="WP_149729168.1">
    <property type="nucleotide sequence ID" value="NZ_VUJV01000004.1"/>
</dbReference>
<protein>
    <submittedName>
        <fullName evidence="2">Uncharacterized protein</fullName>
    </submittedName>
</protein>
<proteinExistence type="predicted"/>
<feature type="transmembrane region" description="Helical" evidence="1">
    <location>
        <begin position="46"/>
        <end position="66"/>
    </location>
</feature>
<dbReference type="AlphaFoldDB" id="A0A5B1LCL2"/>
<keyword evidence="1" id="KW-0812">Transmembrane</keyword>
<keyword evidence="1" id="KW-0472">Membrane</keyword>
<sequence>MDHHTSTTTRRKHLLTDAQLAVHAGATPDDLTHGHRQGNGMRVHRAYIVVVSITALICLVIAMAMASGTM</sequence>
<dbReference type="Proteomes" id="UP000325003">
    <property type="component" value="Unassembled WGS sequence"/>
</dbReference>
<keyword evidence="3" id="KW-1185">Reference proteome</keyword>
<gene>
    <name evidence="2" type="ORF">F0U44_15035</name>
</gene>